<evidence type="ECO:0000256" key="6">
    <source>
        <dbReference type="ARBA" id="ARBA00022723"/>
    </source>
</evidence>
<evidence type="ECO:0000313" key="13">
    <source>
        <dbReference type="Proteomes" id="UP000807504"/>
    </source>
</evidence>
<dbReference type="Pfam" id="PF03828">
    <property type="entry name" value="PAP_assoc"/>
    <property type="match status" value="1"/>
</dbReference>
<dbReference type="PANTHER" id="PTHR12271:SF40">
    <property type="entry name" value="POLY(A) RNA POLYMERASE GLD2"/>
    <property type="match status" value="1"/>
</dbReference>
<proteinExistence type="inferred from homology"/>
<evidence type="ECO:0000256" key="3">
    <source>
        <dbReference type="ARBA" id="ARBA00004496"/>
    </source>
</evidence>
<evidence type="ECO:0000256" key="7">
    <source>
        <dbReference type="ARBA" id="ARBA00022842"/>
    </source>
</evidence>
<reference evidence="12" key="1">
    <citation type="journal article" date="2020" name="bioRxiv">
        <title>Chromosome-level reference genome of the European wasp spider Argiope bruennichi: a resource for studies on range expansion and evolutionary adaptation.</title>
        <authorList>
            <person name="Sheffer M.M."/>
            <person name="Hoppe A."/>
            <person name="Krehenwinkel H."/>
            <person name="Uhl G."/>
            <person name="Kuss A.W."/>
            <person name="Jensen L."/>
            <person name="Jensen C."/>
            <person name="Gillespie R.G."/>
            <person name="Hoff K.J."/>
            <person name="Prost S."/>
        </authorList>
    </citation>
    <scope>NUCLEOTIDE SEQUENCE</scope>
</reference>
<protein>
    <submittedName>
        <fullName evidence="12">Poly(A) RNA polymerase gld-2 like protein</fullName>
    </submittedName>
</protein>
<comment type="subcellular location">
    <subcellularLocation>
        <location evidence="3">Cytoplasm</location>
    </subcellularLocation>
</comment>
<dbReference type="GO" id="GO:0005737">
    <property type="term" value="C:cytoplasm"/>
    <property type="evidence" value="ECO:0007669"/>
    <property type="project" value="UniProtKB-SubCell"/>
</dbReference>
<evidence type="ECO:0000256" key="9">
    <source>
        <dbReference type="SAM" id="MobiDB-lite"/>
    </source>
</evidence>
<dbReference type="InterPro" id="IPR043519">
    <property type="entry name" value="NT_sf"/>
</dbReference>
<dbReference type="PANTHER" id="PTHR12271">
    <property type="entry name" value="POLY A POLYMERASE CID PAP -RELATED"/>
    <property type="match status" value="1"/>
</dbReference>
<evidence type="ECO:0000256" key="1">
    <source>
        <dbReference type="ARBA" id="ARBA00001936"/>
    </source>
</evidence>
<dbReference type="SUPFAM" id="SSF81301">
    <property type="entry name" value="Nucleotidyltransferase"/>
    <property type="match status" value="1"/>
</dbReference>
<dbReference type="SUPFAM" id="SSF81631">
    <property type="entry name" value="PAP/OAS1 substrate-binding domain"/>
    <property type="match status" value="1"/>
</dbReference>
<feature type="domain" description="PAP-associated" evidence="10">
    <location>
        <begin position="453"/>
        <end position="515"/>
    </location>
</feature>
<gene>
    <name evidence="12" type="ORF">HNY73_022367</name>
</gene>
<dbReference type="AlphaFoldDB" id="A0A8T0E289"/>
<comment type="similarity">
    <text evidence="8">Belongs to the DNA polymerase type-B-like family. GLD2 subfamily.</text>
</comment>
<dbReference type="GO" id="GO:0031123">
    <property type="term" value="P:RNA 3'-end processing"/>
    <property type="evidence" value="ECO:0007669"/>
    <property type="project" value="TreeGrafter"/>
</dbReference>
<dbReference type="Pfam" id="PF22600">
    <property type="entry name" value="MTPAP-like_central"/>
    <property type="match status" value="1"/>
</dbReference>
<evidence type="ECO:0000256" key="5">
    <source>
        <dbReference type="ARBA" id="ARBA00022679"/>
    </source>
</evidence>
<accession>A0A8T0E289</accession>
<dbReference type="Gene3D" id="1.10.1410.10">
    <property type="match status" value="1"/>
</dbReference>
<evidence type="ECO:0000259" key="11">
    <source>
        <dbReference type="Pfam" id="PF22600"/>
    </source>
</evidence>
<dbReference type="Gene3D" id="3.30.460.10">
    <property type="entry name" value="Beta Polymerase, domain 2"/>
    <property type="match status" value="1"/>
</dbReference>
<dbReference type="CDD" id="cd05402">
    <property type="entry name" value="NT_PAP_TUTase"/>
    <property type="match status" value="1"/>
</dbReference>
<keyword evidence="6" id="KW-0479">Metal-binding</keyword>
<evidence type="ECO:0000259" key="10">
    <source>
        <dbReference type="Pfam" id="PF03828"/>
    </source>
</evidence>
<keyword evidence="7" id="KW-0460">Magnesium</keyword>
<reference evidence="12" key="2">
    <citation type="submission" date="2020-06" db="EMBL/GenBank/DDBJ databases">
        <authorList>
            <person name="Sheffer M."/>
        </authorList>
    </citation>
    <scope>NUCLEOTIDE SEQUENCE</scope>
</reference>
<feature type="domain" description="Poly(A) RNA polymerase mitochondrial-like central palm" evidence="11">
    <location>
        <begin position="231"/>
        <end position="367"/>
    </location>
</feature>
<dbReference type="InterPro" id="IPR002058">
    <property type="entry name" value="PAP_assoc"/>
</dbReference>
<organism evidence="12 13">
    <name type="scientific">Argiope bruennichi</name>
    <name type="common">Wasp spider</name>
    <name type="synonym">Aranea bruennichi</name>
    <dbReference type="NCBI Taxonomy" id="94029"/>
    <lineage>
        <taxon>Eukaryota</taxon>
        <taxon>Metazoa</taxon>
        <taxon>Ecdysozoa</taxon>
        <taxon>Arthropoda</taxon>
        <taxon>Chelicerata</taxon>
        <taxon>Arachnida</taxon>
        <taxon>Araneae</taxon>
        <taxon>Araneomorphae</taxon>
        <taxon>Entelegynae</taxon>
        <taxon>Araneoidea</taxon>
        <taxon>Araneidae</taxon>
        <taxon>Argiope</taxon>
    </lineage>
</organism>
<dbReference type="GO" id="GO:1990817">
    <property type="term" value="F:poly(A) RNA polymerase activity"/>
    <property type="evidence" value="ECO:0007669"/>
    <property type="project" value="TreeGrafter"/>
</dbReference>
<feature type="compositionally biased region" description="Polar residues" evidence="9">
    <location>
        <begin position="199"/>
        <end position="213"/>
    </location>
</feature>
<evidence type="ECO:0000256" key="2">
    <source>
        <dbReference type="ARBA" id="ARBA00001946"/>
    </source>
</evidence>
<feature type="region of interest" description="Disordered" evidence="9">
    <location>
        <begin position="132"/>
        <end position="221"/>
    </location>
</feature>
<name>A0A8T0E289_ARGBR</name>
<keyword evidence="5" id="KW-0808">Transferase</keyword>
<dbReference type="InterPro" id="IPR054708">
    <property type="entry name" value="MTPAP-like_central"/>
</dbReference>
<evidence type="ECO:0000313" key="12">
    <source>
        <dbReference type="EMBL" id="KAF8764277.1"/>
    </source>
</evidence>
<dbReference type="Proteomes" id="UP000807504">
    <property type="component" value="Unassembled WGS sequence"/>
</dbReference>
<dbReference type="GO" id="GO:0046872">
    <property type="term" value="F:metal ion binding"/>
    <property type="evidence" value="ECO:0007669"/>
    <property type="project" value="UniProtKB-KW"/>
</dbReference>
<feature type="compositionally biased region" description="Low complexity" evidence="9">
    <location>
        <begin position="132"/>
        <end position="159"/>
    </location>
</feature>
<comment type="cofactor">
    <cofactor evidence="1">
        <name>Mn(2+)</name>
        <dbReference type="ChEBI" id="CHEBI:29035"/>
    </cofactor>
</comment>
<evidence type="ECO:0000256" key="8">
    <source>
        <dbReference type="ARBA" id="ARBA00038491"/>
    </source>
</evidence>
<evidence type="ECO:0000256" key="4">
    <source>
        <dbReference type="ARBA" id="ARBA00022490"/>
    </source>
</evidence>
<comment type="caution">
    <text evidence="12">The sequence shown here is derived from an EMBL/GenBank/DDBJ whole genome shotgun (WGS) entry which is preliminary data.</text>
</comment>
<comment type="cofactor">
    <cofactor evidence="2">
        <name>Mg(2+)</name>
        <dbReference type="ChEBI" id="CHEBI:18420"/>
    </cofactor>
</comment>
<dbReference type="EMBL" id="JABXBU010002231">
    <property type="protein sequence ID" value="KAF8764277.1"/>
    <property type="molecule type" value="Genomic_DNA"/>
</dbReference>
<keyword evidence="13" id="KW-1185">Reference proteome</keyword>
<sequence>MFKTGIPGLSIGKLNFQDTQNADNKSVDSKILYHPSWLVTNQAAKTPFLLTYGDVSFIPIDHLTAFMPTSLQQQQPVFATSQIALDISNMKRVSMNMLMHNMESANSYMPFLRRRNFNPPILDRQFSKESLVESAGGDSGVSSSRSSTPSSVETSSSTEPKSVGLVNNGLPSNSLRPRRKFDHANSSQRQNVHRRFQNQKRFPQNSKVPNGNIPSRKIPQHPKDEWYNVSVGIWSHYMKTRQKEEMYIKKMHLRTAVHLLLGQIFPNCGLRVVGSSVNGLGTNNSDVDMCLVLASPVEIDQQTEAMQLLQCAQKLLNHCSFVISTDLITAKVPILKFTEKYNNIQVDLNINNTVGIANTQLLGTYSQLDWRVPPLVLVIKKWAQDCKINNAKEMTLSSYSLVLMVIHYLQCGCDPPVLPCLQKLQSRRDPGDYWKSLIPYGDNSIFRSKNTQSLGSLLYGFFEYYADKFDFSKDVISVRLGCKLPKQVAMNFRSTKNKRGHWKFICIEEPFNRTNTACAVYDEASFNRIMNAFKTTWHCLKEKKELSSVLGVPACTYETAVKKGS</sequence>
<keyword evidence="4" id="KW-0963">Cytoplasm</keyword>